<dbReference type="EMBL" id="JANFXK010000005">
    <property type="protein sequence ID" value="MCQ4636366.1"/>
    <property type="molecule type" value="Genomic_DNA"/>
</dbReference>
<dbReference type="Proteomes" id="UP001524502">
    <property type="component" value="Unassembled WGS sequence"/>
</dbReference>
<proteinExistence type="predicted"/>
<comment type="caution">
    <text evidence="2">The sequence shown here is derived from an EMBL/GenBank/DDBJ whole genome shotgun (WGS) entry which is preliminary data.</text>
</comment>
<evidence type="ECO:0000313" key="2">
    <source>
        <dbReference type="EMBL" id="MCQ4636366.1"/>
    </source>
</evidence>
<feature type="region of interest" description="Disordered" evidence="1">
    <location>
        <begin position="8"/>
        <end position="74"/>
    </location>
</feature>
<sequence>MIRIEKIKKNQIVNPGSSPYDQMPETGAGSGTQPGNVLPAQDMTPIVTPNAPGTAGNQAPAPPTQSGLTPELIPNAPTFTVPANPLLPEGYQEVLDYNAIQYANGFYRTQIGRYVRIEQLMGSNTIETKEGYLIGVGINYIILQEMSTGNIQVIDFYGIKSVYVYYNLGGSPVLPRTMEAEAAGTSAHQETEIESESKAKK</sequence>
<gene>
    <name evidence="2" type="ORF">NE619_06465</name>
</gene>
<feature type="region of interest" description="Disordered" evidence="1">
    <location>
        <begin position="181"/>
        <end position="201"/>
    </location>
</feature>
<feature type="compositionally biased region" description="Basic and acidic residues" evidence="1">
    <location>
        <begin position="189"/>
        <end position="201"/>
    </location>
</feature>
<protein>
    <submittedName>
        <fullName evidence="2">Uncharacterized protein</fullName>
    </submittedName>
</protein>
<organism evidence="2 3">
    <name type="scientific">Anaerovorax odorimutans</name>
    <dbReference type="NCBI Taxonomy" id="109327"/>
    <lineage>
        <taxon>Bacteria</taxon>
        <taxon>Bacillati</taxon>
        <taxon>Bacillota</taxon>
        <taxon>Clostridia</taxon>
        <taxon>Peptostreptococcales</taxon>
        <taxon>Anaerovoracaceae</taxon>
        <taxon>Anaerovorax</taxon>
    </lineage>
</organism>
<name>A0ABT1RME8_9FIRM</name>
<evidence type="ECO:0000256" key="1">
    <source>
        <dbReference type="SAM" id="MobiDB-lite"/>
    </source>
</evidence>
<reference evidence="2 3" key="1">
    <citation type="submission" date="2022-06" db="EMBL/GenBank/DDBJ databases">
        <title>Isolation of gut microbiota from human fecal samples.</title>
        <authorList>
            <person name="Pamer E.G."/>
            <person name="Barat B."/>
            <person name="Waligurski E."/>
            <person name="Medina S."/>
            <person name="Paddock L."/>
            <person name="Mostad J."/>
        </authorList>
    </citation>
    <scope>NUCLEOTIDE SEQUENCE [LARGE SCALE GENOMIC DNA]</scope>
    <source>
        <strain evidence="2 3">SL.3.17</strain>
    </source>
</reference>
<feature type="compositionally biased region" description="Polar residues" evidence="1">
    <location>
        <begin position="11"/>
        <end position="20"/>
    </location>
</feature>
<accession>A0ABT1RME8</accession>
<keyword evidence="3" id="KW-1185">Reference proteome</keyword>
<evidence type="ECO:0000313" key="3">
    <source>
        <dbReference type="Proteomes" id="UP001524502"/>
    </source>
</evidence>